<evidence type="ECO:0000313" key="3">
    <source>
        <dbReference type="Proteomes" id="UP000479190"/>
    </source>
</evidence>
<protein>
    <submittedName>
        <fullName evidence="2">Uncharacterized protein</fullName>
    </submittedName>
</protein>
<evidence type="ECO:0000313" key="2">
    <source>
        <dbReference type="EMBL" id="CAB0030295.1"/>
    </source>
</evidence>
<accession>A0A6H5I169</accession>
<dbReference type="EMBL" id="CADCXV010000448">
    <property type="protein sequence ID" value="CAB0030295.1"/>
    <property type="molecule type" value="Genomic_DNA"/>
</dbReference>
<proteinExistence type="predicted"/>
<dbReference type="AlphaFoldDB" id="A0A6H5I169"/>
<organism evidence="2 3">
    <name type="scientific">Trichogramma brassicae</name>
    <dbReference type="NCBI Taxonomy" id="86971"/>
    <lineage>
        <taxon>Eukaryota</taxon>
        <taxon>Metazoa</taxon>
        <taxon>Ecdysozoa</taxon>
        <taxon>Arthropoda</taxon>
        <taxon>Hexapoda</taxon>
        <taxon>Insecta</taxon>
        <taxon>Pterygota</taxon>
        <taxon>Neoptera</taxon>
        <taxon>Endopterygota</taxon>
        <taxon>Hymenoptera</taxon>
        <taxon>Apocrita</taxon>
        <taxon>Proctotrupomorpha</taxon>
        <taxon>Chalcidoidea</taxon>
        <taxon>Trichogrammatidae</taxon>
        <taxon>Trichogramma</taxon>
    </lineage>
</organism>
<sequence length="85" mass="9554">MTGLPRGTLQLNDGSSDSEDLTDAQERVKWGRRAEKVKTGGYRRTGQKLRARRAALEVCPIAQRYGSEILGHQRRDGCRDILEPT</sequence>
<feature type="region of interest" description="Disordered" evidence="1">
    <location>
        <begin position="1"/>
        <end position="25"/>
    </location>
</feature>
<name>A0A6H5I169_9HYME</name>
<dbReference type="Proteomes" id="UP000479190">
    <property type="component" value="Unassembled WGS sequence"/>
</dbReference>
<keyword evidence="3" id="KW-1185">Reference proteome</keyword>
<evidence type="ECO:0000256" key="1">
    <source>
        <dbReference type="SAM" id="MobiDB-lite"/>
    </source>
</evidence>
<gene>
    <name evidence="2" type="ORF">TBRA_LOCUS2302</name>
</gene>
<reference evidence="2 3" key="1">
    <citation type="submission" date="2020-02" db="EMBL/GenBank/DDBJ databases">
        <authorList>
            <person name="Ferguson B K."/>
        </authorList>
    </citation>
    <scope>NUCLEOTIDE SEQUENCE [LARGE SCALE GENOMIC DNA]</scope>
</reference>